<evidence type="ECO:0000256" key="1">
    <source>
        <dbReference type="ARBA" id="ARBA00022857"/>
    </source>
</evidence>
<gene>
    <name evidence="4" type="ORF">N478_19265</name>
</gene>
<dbReference type="InterPro" id="IPR011032">
    <property type="entry name" value="GroES-like_sf"/>
</dbReference>
<keyword evidence="1" id="KW-0521">NADP</keyword>
<dbReference type="GO" id="GO:0070402">
    <property type="term" value="F:NADPH binding"/>
    <property type="evidence" value="ECO:0007669"/>
    <property type="project" value="TreeGrafter"/>
</dbReference>
<evidence type="ECO:0000313" key="5">
    <source>
        <dbReference type="Proteomes" id="UP000076661"/>
    </source>
</evidence>
<accession>A0A167MUN6</accession>
<dbReference type="Pfam" id="PF08240">
    <property type="entry name" value="ADH_N"/>
    <property type="match status" value="1"/>
</dbReference>
<dbReference type="PANTHER" id="PTHR48106">
    <property type="entry name" value="QUINONE OXIDOREDUCTASE PIG3-RELATED"/>
    <property type="match status" value="1"/>
</dbReference>
<dbReference type="EMBL" id="AUXX01000016">
    <property type="protein sequence ID" value="KZN66970.1"/>
    <property type="molecule type" value="Genomic_DNA"/>
</dbReference>
<dbReference type="SMART" id="SM00829">
    <property type="entry name" value="PKS_ER"/>
    <property type="match status" value="1"/>
</dbReference>
<evidence type="ECO:0000313" key="4">
    <source>
        <dbReference type="EMBL" id="KZN66970.1"/>
    </source>
</evidence>
<organism evidence="4 5">
    <name type="scientific">Pseudoalteromonas luteoviolacea S4060-1</name>
    <dbReference type="NCBI Taxonomy" id="1365257"/>
    <lineage>
        <taxon>Bacteria</taxon>
        <taxon>Pseudomonadati</taxon>
        <taxon>Pseudomonadota</taxon>
        <taxon>Gammaproteobacteria</taxon>
        <taxon>Alteromonadales</taxon>
        <taxon>Pseudoalteromonadaceae</taxon>
        <taxon>Pseudoalteromonas</taxon>
    </lineage>
</organism>
<evidence type="ECO:0000256" key="2">
    <source>
        <dbReference type="ARBA" id="ARBA00023002"/>
    </source>
</evidence>
<evidence type="ECO:0000259" key="3">
    <source>
        <dbReference type="SMART" id="SM00829"/>
    </source>
</evidence>
<protein>
    <recommendedName>
        <fullName evidence="3">Enoyl reductase (ER) domain-containing protein</fullName>
    </recommendedName>
</protein>
<dbReference type="InterPro" id="IPR020843">
    <property type="entry name" value="ER"/>
</dbReference>
<dbReference type="Gene3D" id="3.90.180.10">
    <property type="entry name" value="Medium-chain alcohol dehydrogenases, catalytic domain"/>
    <property type="match status" value="1"/>
</dbReference>
<keyword evidence="2" id="KW-0560">Oxidoreductase</keyword>
<dbReference type="GO" id="GO:0016651">
    <property type="term" value="F:oxidoreductase activity, acting on NAD(P)H"/>
    <property type="evidence" value="ECO:0007669"/>
    <property type="project" value="TreeGrafter"/>
</dbReference>
<dbReference type="SUPFAM" id="SSF51735">
    <property type="entry name" value="NAD(P)-binding Rossmann-fold domains"/>
    <property type="match status" value="1"/>
</dbReference>
<dbReference type="Proteomes" id="UP000076661">
    <property type="component" value="Unassembled WGS sequence"/>
</dbReference>
<dbReference type="AlphaFoldDB" id="A0A167MUN6"/>
<dbReference type="RefSeq" id="WP_063381260.1">
    <property type="nucleotide sequence ID" value="NZ_AUXX01000016.1"/>
</dbReference>
<dbReference type="SUPFAM" id="SSF50129">
    <property type="entry name" value="GroES-like"/>
    <property type="match status" value="1"/>
</dbReference>
<dbReference type="PATRIC" id="fig|1365257.3.peg.2549"/>
<name>A0A167MUN6_9GAMM</name>
<proteinExistence type="predicted"/>
<reference evidence="4 5" key="1">
    <citation type="submission" date="2013-07" db="EMBL/GenBank/DDBJ databases">
        <title>Comparative Genomic and Metabolomic Analysis of Twelve Strains of Pseudoalteromonas luteoviolacea.</title>
        <authorList>
            <person name="Vynne N.G."/>
            <person name="Mansson M."/>
            <person name="Gram L."/>
        </authorList>
    </citation>
    <scope>NUCLEOTIDE SEQUENCE [LARGE SCALE GENOMIC DNA]</scope>
    <source>
        <strain evidence="4 5">S4060-1</strain>
    </source>
</reference>
<dbReference type="Pfam" id="PF13602">
    <property type="entry name" value="ADH_zinc_N_2"/>
    <property type="match status" value="1"/>
</dbReference>
<dbReference type="CDD" id="cd05289">
    <property type="entry name" value="MDR_like_2"/>
    <property type="match status" value="1"/>
</dbReference>
<sequence>MNYQYKQLGVTEFGTSERLSVRISTKPNLSTGQIWVRVLASSINPIDIKTRSGLGYVAQAKQPGAFLPLGYDLLGVVEQVGEDVSGIQPGDTVLGMVGFPSSPGCYASHVVASSEQIICVDEKVSLDIAGLSLAGLTAVQALSKLLPSNGILYINAPTGGVGHLAMQIAKNSGFDVVAVTKRGNVIESFEFELPYIHYDDFFAQRQVGQLLDLVGGETAKKMLSNMEPGSHFVTVPTVTKDDVIVHGQSLKMHGESVLVTPNCQQLNALYQDVVNNQLKVAVSEKYKLDDLSQAHTFVEQGQHFGKVIIVA</sequence>
<comment type="caution">
    <text evidence="4">The sequence shown here is derived from an EMBL/GenBank/DDBJ whole genome shotgun (WGS) entry which is preliminary data.</text>
</comment>
<dbReference type="InterPro" id="IPR036291">
    <property type="entry name" value="NAD(P)-bd_dom_sf"/>
</dbReference>
<feature type="domain" description="Enoyl reductase (ER)" evidence="3">
    <location>
        <begin position="14"/>
        <end position="309"/>
    </location>
</feature>
<dbReference type="InterPro" id="IPR013154">
    <property type="entry name" value="ADH-like_N"/>
</dbReference>
<dbReference type="Gene3D" id="3.40.50.720">
    <property type="entry name" value="NAD(P)-binding Rossmann-like Domain"/>
    <property type="match status" value="1"/>
</dbReference>